<dbReference type="VEuPathDB" id="MicrosporidiaDB:CWI38_0666p0030"/>
<organism evidence="2 3">
    <name type="scientific">Hamiltosporidium tvaerminnensis</name>
    <dbReference type="NCBI Taxonomy" id="1176355"/>
    <lineage>
        <taxon>Eukaryota</taxon>
        <taxon>Fungi</taxon>
        <taxon>Fungi incertae sedis</taxon>
        <taxon>Microsporidia</taxon>
        <taxon>Dubosqiidae</taxon>
        <taxon>Hamiltosporidium</taxon>
    </lineage>
</organism>
<dbReference type="EMBL" id="PITK01000666">
    <property type="protein sequence ID" value="TBU12696.1"/>
    <property type="molecule type" value="Genomic_DNA"/>
</dbReference>
<evidence type="ECO:0000256" key="1">
    <source>
        <dbReference type="SAM" id="MobiDB-lite"/>
    </source>
</evidence>
<comment type="caution">
    <text evidence="2">The sequence shown here is derived from an EMBL/GenBank/DDBJ whole genome shotgun (WGS) entry which is preliminary data.</text>
</comment>
<reference evidence="2 3" key="1">
    <citation type="submission" date="2017-12" db="EMBL/GenBank/DDBJ databases">
        <authorList>
            <person name="Pombert J.-F."/>
            <person name="Haag K.L."/>
            <person name="Ebert D."/>
        </authorList>
    </citation>
    <scope>NUCLEOTIDE SEQUENCE [LARGE SCALE GENOMIC DNA]</scope>
    <source>
        <strain evidence="2">IL-G-3</strain>
    </source>
</reference>
<sequence>MRKKKIWKEENRERRVIATGLVVGYSLTKTDLYFNLRENFMCQIKKILRRKAALVAAQVCYDENENIESKISRGVVSQDILESTVKIDDLLRSINHLLFMEDQKLLFKIETLKEITKEGKIFMRDEEMVIKMGNATVFLEGISVCKYFEIIDDKRGILGVRHLKTLNARNLFQAINIHAIILPNYHTILILYELADYSKLDDAVRAVLKVNNVYTSTKELGRGSHSLVSVNDSSRWSKKGSVRPPDEAVFFYIQDRNVLWGAEDVCQHCNTSRKTVDHLATRFQEILNKEYAENGERTRIKTAYDLCANELGLVFNCGVEIIPYVMTWDGIVQKYRKNYAKRAQINMDNKAYTQSIVVKKTSGSNAEEGSRMQEKLTPSLKQVEK</sequence>
<proteinExistence type="predicted"/>
<keyword evidence="3" id="KW-1185">Reference proteome</keyword>
<accession>A0A4Q9LWL3</accession>
<protein>
    <submittedName>
        <fullName evidence="2">Uncharacterized protein</fullName>
    </submittedName>
</protein>
<evidence type="ECO:0000313" key="2">
    <source>
        <dbReference type="EMBL" id="TBU12696.1"/>
    </source>
</evidence>
<evidence type="ECO:0000313" key="3">
    <source>
        <dbReference type="Proteomes" id="UP000292282"/>
    </source>
</evidence>
<feature type="region of interest" description="Disordered" evidence="1">
    <location>
        <begin position="361"/>
        <end position="385"/>
    </location>
</feature>
<name>A0A4Q9LWL3_9MICR</name>
<dbReference type="Proteomes" id="UP000292282">
    <property type="component" value="Unassembled WGS sequence"/>
</dbReference>
<gene>
    <name evidence="2" type="ORF">CWI38_0666p0030</name>
</gene>
<dbReference type="AlphaFoldDB" id="A0A4Q9LWL3"/>